<sequence length="286" mass="29020">MNDLDGLSGSLHELAGQAASAPPTQRLLNRGRRARHRRTALTGASLAVLVVGAVAGVAAVNQPPGGGLTAENPPASVAAADPGTRLVAAITASQSTSYRLKITTSSTTTPGADVLVSTGAFDPAARTGYLRTPFGGDGPGVGEERLVDGVQYAGESGEDGIMHWIRRPGIHDSLGGRPTLDGPLGGTADPAELLATLAQAGAVVTQTGPNLLHFEYTAQELQSYQVSETVTGDVTLDAEGRISGVVYDRNAVWQKPGGEPGPAGTHVVVEFSAYGTPVTVAAPTVG</sequence>
<keyword evidence="2" id="KW-1133">Transmembrane helix</keyword>
<keyword evidence="2" id="KW-0812">Transmembrane</keyword>
<organism evidence="3 4">
    <name type="scientific">Catellatospora coxensis</name>
    <dbReference type="NCBI Taxonomy" id="310354"/>
    <lineage>
        <taxon>Bacteria</taxon>
        <taxon>Bacillati</taxon>
        <taxon>Actinomycetota</taxon>
        <taxon>Actinomycetes</taxon>
        <taxon>Micromonosporales</taxon>
        <taxon>Micromonosporaceae</taxon>
        <taxon>Catellatospora</taxon>
    </lineage>
</organism>
<dbReference type="RefSeq" id="WP_203694071.1">
    <property type="nucleotide sequence ID" value="NZ_BAAALC010000029.1"/>
</dbReference>
<evidence type="ECO:0000313" key="3">
    <source>
        <dbReference type="EMBL" id="GIG07729.1"/>
    </source>
</evidence>
<comment type="caution">
    <text evidence="3">The sequence shown here is derived from an EMBL/GenBank/DDBJ whole genome shotgun (WGS) entry which is preliminary data.</text>
</comment>
<evidence type="ECO:0000256" key="2">
    <source>
        <dbReference type="SAM" id="Phobius"/>
    </source>
</evidence>
<reference evidence="3 4" key="1">
    <citation type="submission" date="2021-01" db="EMBL/GenBank/DDBJ databases">
        <title>Whole genome shotgun sequence of Catellatospora coxensis NBRC 107359.</title>
        <authorList>
            <person name="Komaki H."/>
            <person name="Tamura T."/>
        </authorList>
    </citation>
    <scope>NUCLEOTIDE SEQUENCE [LARGE SCALE GENOMIC DNA]</scope>
    <source>
        <strain evidence="3 4">NBRC 107359</strain>
    </source>
</reference>
<gene>
    <name evidence="3" type="ORF">Cco03nite_44290</name>
</gene>
<dbReference type="Gene3D" id="2.50.20.20">
    <property type="match status" value="1"/>
</dbReference>
<name>A0A8J3P8Q3_9ACTN</name>
<feature type="transmembrane region" description="Helical" evidence="2">
    <location>
        <begin position="40"/>
        <end position="60"/>
    </location>
</feature>
<proteinExistence type="predicted"/>
<accession>A0A8J3P8Q3</accession>
<evidence type="ECO:0000313" key="4">
    <source>
        <dbReference type="Proteomes" id="UP000630887"/>
    </source>
</evidence>
<dbReference type="Proteomes" id="UP000630887">
    <property type="component" value="Unassembled WGS sequence"/>
</dbReference>
<protein>
    <recommendedName>
        <fullName evidence="5">LppX_LprAFG lipoprotein</fullName>
    </recommendedName>
</protein>
<keyword evidence="2" id="KW-0472">Membrane</keyword>
<dbReference type="EMBL" id="BONI01000038">
    <property type="protein sequence ID" value="GIG07729.1"/>
    <property type="molecule type" value="Genomic_DNA"/>
</dbReference>
<evidence type="ECO:0000256" key="1">
    <source>
        <dbReference type="SAM" id="MobiDB-lite"/>
    </source>
</evidence>
<keyword evidence="4" id="KW-1185">Reference proteome</keyword>
<evidence type="ECO:0008006" key="5">
    <source>
        <dbReference type="Google" id="ProtNLM"/>
    </source>
</evidence>
<feature type="region of interest" description="Disordered" evidence="1">
    <location>
        <begin position="14"/>
        <end position="34"/>
    </location>
</feature>
<dbReference type="AlphaFoldDB" id="A0A8J3P8Q3"/>